<dbReference type="InterPro" id="IPR006356">
    <property type="entry name" value="HAD-SF_hydro_IIA_hyp3"/>
</dbReference>
<sequence length="293" mass="32372">MTQKINNLQTLSKHYDVFLIDAWGVLHDGGTVFTSAINCLKSLKKNGKTIVILSNAARRTDTFNHELLKAGIDNSCYDFSLSSGELVWQNLKLPKDTGLTNSYEISGNRCFYLGPSRSMGLLDDLDLELVSDIDNADFILNTGVEGNQTDASSHKSLLLKAAQKQLTMICANPDLVAIRKGVLGISAGAIAKFYETLGGIVHYTGKPYSQIYDVCFDKLGETPKSRILMIGDGLQTDIKGANDFGIDSLFIKEGIYSHQIEQQKHESSEDNILKTLFTHEGAQPTYYMNHLSY</sequence>
<name>A0A4R1F6L8_9GAMM</name>
<dbReference type="PANTHER" id="PTHR19288:SF90">
    <property type="entry name" value="OS08G0542600 PROTEIN"/>
    <property type="match status" value="1"/>
</dbReference>
<dbReference type="InterPro" id="IPR006357">
    <property type="entry name" value="HAD-SF_hydro_IIA"/>
</dbReference>
<dbReference type="AlphaFoldDB" id="A0A4R1F6L8"/>
<keyword evidence="2" id="KW-1185">Reference proteome</keyword>
<dbReference type="Pfam" id="PF13242">
    <property type="entry name" value="Hydrolase_like"/>
    <property type="match status" value="1"/>
</dbReference>
<dbReference type="PANTHER" id="PTHR19288">
    <property type="entry name" value="4-NITROPHENYLPHOSPHATASE-RELATED"/>
    <property type="match status" value="1"/>
</dbReference>
<dbReference type="GO" id="GO:0005737">
    <property type="term" value="C:cytoplasm"/>
    <property type="evidence" value="ECO:0007669"/>
    <property type="project" value="TreeGrafter"/>
</dbReference>
<comment type="caution">
    <text evidence="1">The sequence shown here is derived from an EMBL/GenBank/DDBJ whole genome shotgun (WGS) entry which is preliminary data.</text>
</comment>
<dbReference type="OrthoDB" id="148966at2"/>
<accession>A0A4R1F6L8</accession>
<proteinExistence type="predicted"/>
<dbReference type="SUPFAM" id="SSF56784">
    <property type="entry name" value="HAD-like"/>
    <property type="match status" value="1"/>
</dbReference>
<reference evidence="1 2" key="1">
    <citation type="submission" date="2019-03" db="EMBL/GenBank/DDBJ databases">
        <title>Genomic Encyclopedia of Type Strains, Phase IV (KMG-IV): sequencing the most valuable type-strain genomes for metagenomic binning, comparative biology and taxonomic classification.</title>
        <authorList>
            <person name="Goeker M."/>
        </authorList>
    </citation>
    <scope>NUCLEOTIDE SEQUENCE [LARGE SCALE GENOMIC DNA]</scope>
    <source>
        <strain evidence="1 2">DSM 24830</strain>
    </source>
</reference>
<evidence type="ECO:0000313" key="1">
    <source>
        <dbReference type="EMBL" id="TCJ88169.1"/>
    </source>
</evidence>
<evidence type="ECO:0000313" key="2">
    <source>
        <dbReference type="Proteomes" id="UP000294887"/>
    </source>
</evidence>
<dbReference type="RefSeq" id="WP_131903833.1">
    <property type="nucleotide sequence ID" value="NZ_BAAAFU010000008.1"/>
</dbReference>
<keyword evidence="1" id="KW-0378">Hydrolase</keyword>
<gene>
    <name evidence="1" type="ORF">EV695_0008</name>
</gene>
<dbReference type="NCBIfam" id="TIGR01459">
    <property type="entry name" value="HAD-SF-IIA-hyp4"/>
    <property type="match status" value="1"/>
</dbReference>
<dbReference type="Pfam" id="PF13344">
    <property type="entry name" value="Hydrolase_6"/>
    <property type="match status" value="1"/>
</dbReference>
<dbReference type="Gene3D" id="3.40.50.1000">
    <property type="entry name" value="HAD superfamily/HAD-like"/>
    <property type="match status" value="2"/>
</dbReference>
<dbReference type="Proteomes" id="UP000294887">
    <property type="component" value="Unassembled WGS sequence"/>
</dbReference>
<dbReference type="EMBL" id="SMFQ01000002">
    <property type="protein sequence ID" value="TCJ88169.1"/>
    <property type="molecule type" value="Genomic_DNA"/>
</dbReference>
<dbReference type="InterPro" id="IPR023214">
    <property type="entry name" value="HAD_sf"/>
</dbReference>
<dbReference type="InterPro" id="IPR036412">
    <property type="entry name" value="HAD-like_sf"/>
</dbReference>
<organism evidence="1 2">
    <name type="scientific">Cocleimonas flava</name>
    <dbReference type="NCBI Taxonomy" id="634765"/>
    <lineage>
        <taxon>Bacteria</taxon>
        <taxon>Pseudomonadati</taxon>
        <taxon>Pseudomonadota</taxon>
        <taxon>Gammaproteobacteria</taxon>
        <taxon>Thiotrichales</taxon>
        <taxon>Thiotrichaceae</taxon>
        <taxon>Cocleimonas</taxon>
    </lineage>
</organism>
<protein>
    <submittedName>
        <fullName evidence="1">HAD superfamily hydrolase (TIGR01459 family)</fullName>
    </submittedName>
</protein>
<dbReference type="GO" id="GO:0016791">
    <property type="term" value="F:phosphatase activity"/>
    <property type="evidence" value="ECO:0007669"/>
    <property type="project" value="TreeGrafter"/>
</dbReference>
<dbReference type="NCBIfam" id="TIGR01460">
    <property type="entry name" value="HAD-SF-IIA"/>
    <property type="match status" value="1"/>
</dbReference>